<dbReference type="RefSeq" id="XP_056558069.1">
    <property type="nucleotide sequence ID" value="XM_056695857.1"/>
</dbReference>
<evidence type="ECO:0000256" key="1">
    <source>
        <dbReference type="SAM" id="MobiDB-lite"/>
    </source>
</evidence>
<evidence type="ECO:0000313" key="3">
    <source>
        <dbReference type="Proteomes" id="UP001147782"/>
    </source>
</evidence>
<feature type="region of interest" description="Disordered" evidence="1">
    <location>
        <begin position="43"/>
        <end position="62"/>
    </location>
</feature>
<keyword evidence="3" id="KW-1185">Reference proteome</keyword>
<dbReference type="EMBL" id="JAPZBS010000002">
    <property type="protein sequence ID" value="KAJ5380498.1"/>
    <property type="molecule type" value="Genomic_DNA"/>
</dbReference>
<protein>
    <submittedName>
        <fullName evidence="2">Uncharacterized protein</fullName>
    </submittedName>
</protein>
<comment type="caution">
    <text evidence="2">The sequence shown here is derived from an EMBL/GenBank/DDBJ whole genome shotgun (WGS) entry which is preliminary data.</text>
</comment>
<evidence type="ECO:0000313" key="2">
    <source>
        <dbReference type="EMBL" id="KAJ5380498.1"/>
    </source>
</evidence>
<sequence>MADNGDRVMCHACGGVWLLETGEDGHDTNLRCPHCESDATEIIEIPPKPLRQNSKQNRIRRQ</sequence>
<reference evidence="2" key="2">
    <citation type="journal article" date="2023" name="IMA Fungus">
        <title>Comparative genomic study of the Penicillium genus elucidates a diverse pangenome and 15 lateral gene transfer events.</title>
        <authorList>
            <person name="Petersen C."/>
            <person name="Sorensen T."/>
            <person name="Nielsen M.R."/>
            <person name="Sondergaard T.E."/>
            <person name="Sorensen J.L."/>
            <person name="Fitzpatrick D.A."/>
            <person name="Frisvad J.C."/>
            <person name="Nielsen K.L."/>
        </authorList>
    </citation>
    <scope>NUCLEOTIDE SEQUENCE</scope>
    <source>
        <strain evidence="2">IBT 29864</strain>
    </source>
</reference>
<dbReference type="GeneID" id="81435034"/>
<dbReference type="AlphaFoldDB" id="A0A9W9VFP6"/>
<dbReference type="Proteomes" id="UP001147782">
    <property type="component" value="Unassembled WGS sequence"/>
</dbReference>
<reference evidence="2" key="1">
    <citation type="submission" date="2022-11" db="EMBL/GenBank/DDBJ databases">
        <authorList>
            <person name="Petersen C."/>
        </authorList>
    </citation>
    <scope>NUCLEOTIDE SEQUENCE</scope>
    <source>
        <strain evidence="2">IBT 29864</strain>
    </source>
</reference>
<proteinExistence type="predicted"/>
<accession>A0A9W9VFP6</accession>
<name>A0A9W9VFP6_9EURO</name>
<dbReference type="OrthoDB" id="8062037at2759"/>
<organism evidence="2 3">
    <name type="scientific">Penicillium cataractarum</name>
    <dbReference type="NCBI Taxonomy" id="2100454"/>
    <lineage>
        <taxon>Eukaryota</taxon>
        <taxon>Fungi</taxon>
        <taxon>Dikarya</taxon>
        <taxon>Ascomycota</taxon>
        <taxon>Pezizomycotina</taxon>
        <taxon>Eurotiomycetes</taxon>
        <taxon>Eurotiomycetidae</taxon>
        <taxon>Eurotiales</taxon>
        <taxon>Aspergillaceae</taxon>
        <taxon>Penicillium</taxon>
    </lineage>
</organism>
<gene>
    <name evidence="2" type="ORF">N7496_002926</name>
</gene>